<accession>A0A125W506</accession>
<sequence length="464" mass="53092">MQMTELVLSPKYKRFLKYDTDVEFLEGTTAAGKTTVGAVKFLFKVAESDRKLHIISGLDLGTIEKNIIQSELGIIDIFGDLVTYHSKGNKDHSLPHLKYKTSNGEKIIYVLGYDNKARWKKVLGGQYGCLYIDEINIADMEYVREIFMRADYVMATLNPDDPELPIYHEYINHSRPLPEYENDAPREINDQLNQSPKAGWVHWFFGFSHNDGLTEKKRQKIISAVPTGTKLYKNKILGIRGRAEGLVFSNFEYKNNVITEQKAMSKNYVHFSCGVDTSYSAQSNDTISFIFQGITDVGELVILEEEVKNNKDENIPFSPSDVAANLIQFLDRCRKKWGFSRMVYVDNADQATITELNKLKRLKPNAYTIVGSDKRMKIIDRINLMLGWINSDGKAPIYLVVDTCNVHIHELNTYAYDGDQPEDKNDHTINASQYGFLPIREKIGYAYKKSDTKKKIKRIKELGL</sequence>
<comment type="caution">
    <text evidence="1">The sequence shown here is derived from an EMBL/GenBank/DDBJ whole genome shotgun (WGS) entry which is preliminary data.</text>
</comment>
<organism evidence="1 2">
    <name type="scientific">Enterococcus faecalis TX4248</name>
    <dbReference type="NCBI Taxonomy" id="749495"/>
    <lineage>
        <taxon>Bacteria</taxon>
        <taxon>Bacillati</taxon>
        <taxon>Bacillota</taxon>
        <taxon>Bacilli</taxon>
        <taxon>Lactobacillales</taxon>
        <taxon>Enterococcaceae</taxon>
        <taxon>Enterococcus</taxon>
    </lineage>
</organism>
<dbReference type="HOGENOM" id="CLU_615025_0_0_9"/>
<dbReference type="Pfam" id="PF03237">
    <property type="entry name" value="Terminase_6N"/>
    <property type="match status" value="1"/>
</dbReference>
<dbReference type="Proteomes" id="UP000004846">
    <property type="component" value="Unassembled WGS sequence"/>
</dbReference>
<dbReference type="EMBL" id="AEBR01000067">
    <property type="protein sequence ID" value="EFM82353.1"/>
    <property type="molecule type" value="Genomic_DNA"/>
</dbReference>
<dbReference type="AlphaFoldDB" id="A0A125W506"/>
<dbReference type="InterPro" id="IPR027417">
    <property type="entry name" value="P-loop_NTPase"/>
</dbReference>
<evidence type="ECO:0000313" key="1">
    <source>
        <dbReference type="EMBL" id="EFM82353.1"/>
    </source>
</evidence>
<name>A0A125W506_ENTFL</name>
<protein>
    <submittedName>
        <fullName evidence="1">Putative phage terminase, large subunit, PBSX family</fullName>
    </submittedName>
</protein>
<dbReference type="RefSeq" id="WP_002402377.1">
    <property type="nucleotide sequence ID" value="NZ_GL454464.1"/>
</dbReference>
<reference evidence="1 2" key="1">
    <citation type="submission" date="2010-07" db="EMBL/GenBank/DDBJ databases">
        <authorList>
            <person name="Sid Ahmed O."/>
        </authorList>
    </citation>
    <scope>NUCLEOTIDE SEQUENCE [LARGE SCALE GENOMIC DNA]</scope>
    <source>
        <strain evidence="1 2">TX4248</strain>
    </source>
</reference>
<gene>
    <name evidence="1" type="ORF">HMPREF9498_02080</name>
</gene>
<evidence type="ECO:0000313" key="2">
    <source>
        <dbReference type="Proteomes" id="UP000004846"/>
    </source>
</evidence>
<proteinExistence type="predicted"/>
<dbReference type="Gene3D" id="3.30.420.280">
    <property type="match status" value="1"/>
</dbReference>
<dbReference type="Gene3D" id="3.40.50.300">
    <property type="entry name" value="P-loop containing nucleotide triphosphate hydrolases"/>
    <property type="match status" value="1"/>
</dbReference>